<dbReference type="Pfam" id="PF18052">
    <property type="entry name" value="Rx_N"/>
    <property type="match status" value="1"/>
</dbReference>
<evidence type="ECO:0008006" key="10">
    <source>
        <dbReference type="Google" id="ProtNLM"/>
    </source>
</evidence>
<evidence type="ECO:0000256" key="5">
    <source>
        <dbReference type="SAM" id="MobiDB-lite"/>
    </source>
</evidence>
<reference evidence="8 9" key="1">
    <citation type="submission" date="2021-02" db="EMBL/GenBank/DDBJ databases">
        <title>Plant Genome Project.</title>
        <authorList>
            <person name="Zhang R.-G."/>
        </authorList>
    </citation>
    <scope>NUCLEOTIDE SEQUENCE [LARGE SCALE GENOMIC DNA]</scope>
    <source>
        <tissue evidence="8">Leaves</tissue>
    </source>
</reference>
<dbReference type="PANTHER" id="PTHR36766:SF51">
    <property type="entry name" value="DISEASE RESISTANCE RPP13-LIKE PROTEIN 1"/>
    <property type="match status" value="1"/>
</dbReference>
<evidence type="ECO:0000259" key="6">
    <source>
        <dbReference type="Pfam" id="PF00931"/>
    </source>
</evidence>
<dbReference type="SUPFAM" id="SSF52058">
    <property type="entry name" value="L domain-like"/>
    <property type="match status" value="1"/>
</dbReference>
<evidence type="ECO:0000313" key="9">
    <source>
        <dbReference type="Proteomes" id="UP000827721"/>
    </source>
</evidence>
<proteinExistence type="predicted"/>
<dbReference type="Gene3D" id="1.20.5.4130">
    <property type="match status" value="1"/>
</dbReference>
<keyword evidence="3" id="KW-0611">Plant defense</keyword>
<dbReference type="SUPFAM" id="SSF52540">
    <property type="entry name" value="P-loop containing nucleoside triphosphate hydrolases"/>
    <property type="match status" value="1"/>
</dbReference>
<dbReference type="InterPro" id="IPR027417">
    <property type="entry name" value="P-loop_NTPase"/>
</dbReference>
<keyword evidence="4" id="KW-0067">ATP-binding</keyword>
<dbReference type="Proteomes" id="UP000827721">
    <property type="component" value="Unassembled WGS sequence"/>
</dbReference>
<comment type="caution">
    <text evidence="8">The sequence shown here is derived from an EMBL/GenBank/DDBJ whole genome shotgun (WGS) entry which is preliminary data.</text>
</comment>
<evidence type="ECO:0000256" key="2">
    <source>
        <dbReference type="ARBA" id="ARBA00022741"/>
    </source>
</evidence>
<feature type="domain" description="NB-ARC" evidence="6">
    <location>
        <begin position="133"/>
        <end position="286"/>
    </location>
</feature>
<dbReference type="InterPro" id="IPR041118">
    <property type="entry name" value="Rx_N"/>
</dbReference>
<dbReference type="InterPro" id="IPR002182">
    <property type="entry name" value="NB-ARC"/>
</dbReference>
<keyword evidence="1" id="KW-0677">Repeat</keyword>
<feature type="domain" description="Disease resistance N-terminal" evidence="7">
    <location>
        <begin position="3"/>
        <end position="47"/>
    </location>
</feature>
<dbReference type="PANTHER" id="PTHR36766">
    <property type="entry name" value="PLANT BROAD-SPECTRUM MILDEW RESISTANCE PROTEIN RPW8"/>
    <property type="match status" value="1"/>
</dbReference>
<feature type="region of interest" description="Disordered" evidence="5">
    <location>
        <begin position="459"/>
        <end position="521"/>
    </location>
</feature>
<dbReference type="PRINTS" id="PR00364">
    <property type="entry name" value="DISEASERSIST"/>
</dbReference>
<gene>
    <name evidence="8" type="ORF">JRO89_XS09G0093100</name>
</gene>
<evidence type="ECO:0000256" key="4">
    <source>
        <dbReference type="ARBA" id="ARBA00022840"/>
    </source>
</evidence>
<dbReference type="Gene3D" id="3.40.50.300">
    <property type="entry name" value="P-loop containing nucleotide triphosphate hydrolases"/>
    <property type="match status" value="1"/>
</dbReference>
<sequence>MIQAEEKQLTNPAVKLWLDYLRDLAYDVEDMLDEFATEAFASKLKMEEQQAQASMFWKLVPTCFCDWSLGAIKFSFRMRSKVKDVTSRFGQHCKLRQDLGLKVITSGGTSSDAAPQRPPSSSHRIETAVYGRDEDKKQILEKVLNDVNFLVIPIVGMGEVGKTTLAREVFTDPDVGSSEVKAWVCVSDVDFNVTRISKSILENITGSSSSPNDLSTMQNELRQKVTGKKFLLVLDDVWSIDYGSWEILLSPFKAGALAARIIVTRHKEVGDSSFSKMTVLRLNCCENCTSLPPFGILSSLKDHTIRGRKGFKILGYEIYGVGCSKPFQSLERLYLGYLPEWENWLPNKENMYVDAFFCLQELSIVKCPKISRRLPDRLPVLEKLVINNCKKYFRVWQFWLRQDKFLQIESVQLKNMGCEQLKNLWQLNKTFLQEQPQGLQNFISISKLRIENYSNIVPFPEARENGDEGRRGEEGQGKTERNGGARETAARKDEENGTQRRGKGNTGNDEKVERRREQLTS</sequence>
<evidence type="ECO:0000256" key="1">
    <source>
        <dbReference type="ARBA" id="ARBA00022737"/>
    </source>
</evidence>
<organism evidence="8 9">
    <name type="scientific">Xanthoceras sorbifolium</name>
    <dbReference type="NCBI Taxonomy" id="99658"/>
    <lineage>
        <taxon>Eukaryota</taxon>
        <taxon>Viridiplantae</taxon>
        <taxon>Streptophyta</taxon>
        <taxon>Embryophyta</taxon>
        <taxon>Tracheophyta</taxon>
        <taxon>Spermatophyta</taxon>
        <taxon>Magnoliopsida</taxon>
        <taxon>eudicotyledons</taxon>
        <taxon>Gunneridae</taxon>
        <taxon>Pentapetalae</taxon>
        <taxon>rosids</taxon>
        <taxon>malvids</taxon>
        <taxon>Sapindales</taxon>
        <taxon>Sapindaceae</taxon>
        <taxon>Xanthoceroideae</taxon>
        <taxon>Xanthoceras</taxon>
    </lineage>
</organism>
<feature type="compositionally biased region" description="Basic and acidic residues" evidence="5">
    <location>
        <begin position="508"/>
        <end position="521"/>
    </location>
</feature>
<keyword evidence="2" id="KW-0547">Nucleotide-binding</keyword>
<dbReference type="Pfam" id="PF00931">
    <property type="entry name" value="NB-ARC"/>
    <property type="match status" value="1"/>
</dbReference>
<evidence type="ECO:0000313" key="8">
    <source>
        <dbReference type="EMBL" id="KAH7564964.1"/>
    </source>
</evidence>
<accession>A0ABQ8HKV9</accession>
<evidence type="ECO:0000259" key="7">
    <source>
        <dbReference type="Pfam" id="PF18052"/>
    </source>
</evidence>
<protein>
    <recommendedName>
        <fullName evidence="10">Disease resistance RPP13-like protein 1</fullName>
    </recommendedName>
</protein>
<dbReference type="EMBL" id="JAFEMO010000009">
    <property type="protein sequence ID" value="KAH7564964.1"/>
    <property type="molecule type" value="Genomic_DNA"/>
</dbReference>
<keyword evidence="9" id="KW-1185">Reference proteome</keyword>
<evidence type="ECO:0000256" key="3">
    <source>
        <dbReference type="ARBA" id="ARBA00022821"/>
    </source>
</evidence>
<feature type="compositionally biased region" description="Basic and acidic residues" evidence="5">
    <location>
        <begin position="461"/>
        <end position="498"/>
    </location>
</feature>
<name>A0ABQ8HKV9_9ROSI</name>